<evidence type="ECO:0000256" key="3">
    <source>
        <dbReference type="ARBA" id="ARBA00023125"/>
    </source>
</evidence>
<evidence type="ECO:0000256" key="2">
    <source>
        <dbReference type="ARBA" id="ARBA00023015"/>
    </source>
</evidence>
<dbReference type="Pfam" id="PF13411">
    <property type="entry name" value="MerR_1"/>
    <property type="match status" value="1"/>
</dbReference>
<dbReference type="GO" id="GO:0003700">
    <property type="term" value="F:DNA-binding transcription factor activity"/>
    <property type="evidence" value="ECO:0007669"/>
    <property type="project" value="InterPro"/>
</dbReference>
<keyword evidence="7" id="KW-1185">Reference proteome</keyword>
<feature type="domain" description="HTH merR-type" evidence="5">
    <location>
        <begin position="1"/>
        <end position="71"/>
    </location>
</feature>
<dbReference type="SUPFAM" id="SSF46955">
    <property type="entry name" value="Putative DNA-binding domain"/>
    <property type="match status" value="1"/>
</dbReference>
<keyword evidence="2" id="KW-0805">Transcription regulation</keyword>
<accession>A0A511DB19</accession>
<dbReference type="SMART" id="SM00422">
    <property type="entry name" value="HTH_MERR"/>
    <property type="match status" value="1"/>
</dbReference>
<keyword evidence="1" id="KW-0678">Repressor</keyword>
<dbReference type="Gene3D" id="1.10.1660.10">
    <property type="match status" value="1"/>
</dbReference>
<dbReference type="PANTHER" id="PTHR30204:SF69">
    <property type="entry name" value="MERR-FAMILY TRANSCRIPTIONAL REGULATOR"/>
    <property type="match status" value="1"/>
</dbReference>
<evidence type="ECO:0000256" key="4">
    <source>
        <dbReference type="ARBA" id="ARBA00023163"/>
    </source>
</evidence>
<reference evidence="6 7" key="1">
    <citation type="submission" date="2019-07" db="EMBL/GenBank/DDBJ databases">
        <title>Whole genome shotgun sequence of Pseudonocardia sulfidoxydans NBRC 16205.</title>
        <authorList>
            <person name="Hosoyama A."/>
            <person name="Uohara A."/>
            <person name="Ohji S."/>
            <person name="Ichikawa N."/>
        </authorList>
    </citation>
    <scope>NUCLEOTIDE SEQUENCE [LARGE SCALE GENOMIC DNA]</scope>
    <source>
        <strain evidence="6 7">NBRC 16205</strain>
    </source>
</reference>
<dbReference type="CDD" id="cd04780">
    <property type="entry name" value="HTH_MerR-like_sg5"/>
    <property type="match status" value="1"/>
</dbReference>
<sequence length="216" mass="23085">MRVSELSQATGVPVPTIKYYLREGLLPRGETTTSPNQASYSDEHVTRLRLIRSLLDVGGLSVATVRDVLAAVDDPDTSLHDVLGRAVGTVTATGADADDEHHARARTRLAGLIDDRGWHVSPHAPAREAAVAALATIYRLGLENLDSLADVYAGAAEQVAEADLGSVVQVADRDRRVQTALVGTVVGDALFAALRRMAQEHTSAKHFPPAQDPEQR</sequence>
<gene>
    <name evidence="6" type="ORF">PSU4_09600</name>
</gene>
<evidence type="ECO:0000313" key="6">
    <source>
        <dbReference type="EMBL" id="GEL22006.1"/>
    </source>
</evidence>
<evidence type="ECO:0000256" key="1">
    <source>
        <dbReference type="ARBA" id="ARBA00022491"/>
    </source>
</evidence>
<dbReference type="OrthoDB" id="5242095at2"/>
<protein>
    <submittedName>
        <fullName evidence="6">MerR family transcriptional regulator</fullName>
    </submittedName>
</protein>
<keyword evidence="4" id="KW-0804">Transcription</keyword>
<dbReference type="InterPro" id="IPR000551">
    <property type="entry name" value="MerR-type_HTH_dom"/>
</dbReference>
<dbReference type="AlphaFoldDB" id="A0A511DB19"/>
<dbReference type="InterPro" id="IPR009061">
    <property type="entry name" value="DNA-bd_dom_put_sf"/>
</dbReference>
<dbReference type="PROSITE" id="PS50937">
    <property type="entry name" value="HTH_MERR_2"/>
    <property type="match status" value="1"/>
</dbReference>
<dbReference type="PANTHER" id="PTHR30204">
    <property type="entry name" value="REDOX-CYCLING DRUG-SENSING TRANSCRIPTIONAL ACTIVATOR SOXR"/>
    <property type="match status" value="1"/>
</dbReference>
<proteinExistence type="predicted"/>
<evidence type="ECO:0000259" key="5">
    <source>
        <dbReference type="PROSITE" id="PS50937"/>
    </source>
</evidence>
<keyword evidence="3" id="KW-0238">DNA-binding</keyword>
<organism evidence="6 7">
    <name type="scientific">Pseudonocardia sulfidoxydans NBRC 16205</name>
    <dbReference type="NCBI Taxonomy" id="1223511"/>
    <lineage>
        <taxon>Bacteria</taxon>
        <taxon>Bacillati</taxon>
        <taxon>Actinomycetota</taxon>
        <taxon>Actinomycetes</taxon>
        <taxon>Pseudonocardiales</taxon>
        <taxon>Pseudonocardiaceae</taxon>
        <taxon>Pseudonocardia</taxon>
    </lineage>
</organism>
<evidence type="ECO:0000313" key="7">
    <source>
        <dbReference type="Proteomes" id="UP000321685"/>
    </source>
</evidence>
<comment type="caution">
    <text evidence="6">The sequence shown here is derived from an EMBL/GenBank/DDBJ whole genome shotgun (WGS) entry which is preliminary data.</text>
</comment>
<dbReference type="Proteomes" id="UP000321685">
    <property type="component" value="Unassembled WGS sequence"/>
</dbReference>
<name>A0A511DB19_9PSEU</name>
<dbReference type="InterPro" id="IPR047057">
    <property type="entry name" value="MerR_fam"/>
</dbReference>
<dbReference type="RefSeq" id="WP_147102733.1">
    <property type="nucleotide sequence ID" value="NZ_BJVJ01000005.1"/>
</dbReference>
<dbReference type="GO" id="GO:0003677">
    <property type="term" value="F:DNA binding"/>
    <property type="evidence" value="ECO:0007669"/>
    <property type="project" value="UniProtKB-KW"/>
</dbReference>
<dbReference type="EMBL" id="BJVJ01000005">
    <property type="protein sequence ID" value="GEL22006.1"/>
    <property type="molecule type" value="Genomic_DNA"/>
</dbReference>